<keyword evidence="7" id="KW-0238">DNA-binding</keyword>
<gene>
    <name evidence="9" type="ORF">B1B_01714</name>
</gene>
<evidence type="ECO:0000256" key="4">
    <source>
        <dbReference type="ARBA" id="ARBA00022801"/>
    </source>
</evidence>
<feature type="non-terminal residue" evidence="9">
    <location>
        <position position="1"/>
    </location>
</feature>
<dbReference type="PANTHER" id="PTHR34353:SF2">
    <property type="entry name" value="CRISPR-ASSOCIATED ENDONUCLEASE CAS1 1"/>
    <property type="match status" value="1"/>
</dbReference>
<keyword evidence="3" id="KW-0255">Endonuclease</keyword>
<sequence>PDPIRKEAEGSQGTSLNDLRVYEARVAQAHWKEYAKAVAALRPKSGFVSRRSPQRSWNNSAADPTNALLNYGYSLLESACRSAIVSVGLLPEIGFVHEVAPSKFPLAYDLQEPFRWLVDLSVIEVLRDGKLDRKRDFIVTENYHVRLRPTAAKTLIDRLSANFNRKVSVSGRSFAYETLIQEADRKLARHLTAPTGRFDLSCSFEVGESGHVTPELKDRVLSLTLAERKAAGISKTTWHYIRKRAENGRPLRLYEKVTRRIPTVSDQH</sequence>
<evidence type="ECO:0000313" key="9">
    <source>
        <dbReference type="EMBL" id="EQD76396.1"/>
    </source>
</evidence>
<dbReference type="InterPro" id="IPR042206">
    <property type="entry name" value="CRISPR-assoc_Cas1_C"/>
</dbReference>
<organism evidence="9">
    <name type="scientific">mine drainage metagenome</name>
    <dbReference type="NCBI Taxonomy" id="410659"/>
    <lineage>
        <taxon>unclassified sequences</taxon>
        <taxon>metagenomes</taxon>
        <taxon>ecological metagenomes</taxon>
    </lineage>
</organism>
<dbReference type="Gene3D" id="1.20.120.920">
    <property type="entry name" value="CRISPR-associated endonuclease Cas1, C-terminal domain"/>
    <property type="match status" value="1"/>
</dbReference>
<reference evidence="9" key="1">
    <citation type="submission" date="2013-08" db="EMBL/GenBank/DDBJ databases">
        <authorList>
            <person name="Mendez C."/>
            <person name="Richter M."/>
            <person name="Ferrer M."/>
            <person name="Sanchez J."/>
        </authorList>
    </citation>
    <scope>NUCLEOTIDE SEQUENCE</scope>
</reference>
<dbReference type="PANTHER" id="PTHR34353">
    <property type="entry name" value="CRISPR-ASSOCIATED ENDONUCLEASE CAS1 1"/>
    <property type="match status" value="1"/>
</dbReference>
<reference evidence="9" key="2">
    <citation type="journal article" date="2014" name="ISME J.">
        <title>Microbial stratification in low pH oxic and suboxic macroscopic growths along an acid mine drainage.</title>
        <authorList>
            <person name="Mendez-Garcia C."/>
            <person name="Mesa V."/>
            <person name="Sprenger R.R."/>
            <person name="Richter M."/>
            <person name="Diez M.S."/>
            <person name="Solano J."/>
            <person name="Bargiela R."/>
            <person name="Golyshina O.V."/>
            <person name="Manteca A."/>
            <person name="Ramos J.L."/>
            <person name="Gallego J.R."/>
            <person name="Llorente I."/>
            <person name="Martins Dos Santos V.A."/>
            <person name="Jensen O.N."/>
            <person name="Pelaez A.I."/>
            <person name="Sanchez J."/>
            <person name="Ferrer M."/>
        </authorList>
    </citation>
    <scope>NUCLEOTIDE SEQUENCE</scope>
</reference>
<name>T1BTX2_9ZZZZ</name>
<evidence type="ECO:0000256" key="8">
    <source>
        <dbReference type="ARBA" id="ARBA00023211"/>
    </source>
</evidence>
<accession>T1BTX2</accession>
<proteinExistence type="predicted"/>
<dbReference type="GO" id="GO:0043571">
    <property type="term" value="P:maintenance of CRISPR repeat elements"/>
    <property type="evidence" value="ECO:0007669"/>
    <property type="project" value="InterPro"/>
</dbReference>
<protein>
    <submittedName>
        <fullName evidence="9">CRISPR-associated protein, Cas1 family</fullName>
    </submittedName>
</protein>
<dbReference type="InterPro" id="IPR002729">
    <property type="entry name" value="CRISPR-assoc_Cas1"/>
</dbReference>
<evidence type="ECO:0000256" key="5">
    <source>
        <dbReference type="ARBA" id="ARBA00022842"/>
    </source>
</evidence>
<keyword evidence="8" id="KW-0464">Manganese</keyword>
<dbReference type="CDD" id="cd09634">
    <property type="entry name" value="Cas1_I-II-III"/>
    <property type="match status" value="1"/>
</dbReference>
<keyword evidence="4" id="KW-0378">Hydrolase</keyword>
<dbReference type="GO" id="GO:0046872">
    <property type="term" value="F:metal ion binding"/>
    <property type="evidence" value="ECO:0007669"/>
    <property type="project" value="UniProtKB-KW"/>
</dbReference>
<evidence type="ECO:0000256" key="1">
    <source>
        <dbReference type="ARBA" id="ARBA00022722"/>
    </source>
</evidence>
<evidence type="ECO:0000256" key="2">
    <source>
        <dbReference type="ARBA" id="ARBA00022723"/>
    </source>
</evidence>
<dbReference type="NCBIfam" id="TIGR00287">
    <property type="entry name" value="cas1"/>
    <property type="match status" value="1"/>
</dbReference>
<dbReference type="InterPro" id="IPR050646">
    <property type="entry name" value="Cas1"/>
</dbReference>
<evidence type="ECO:0000256" key="7">
    <source>
        <dbReference type="ARBA" id="ARBA00023125"/>
    </source>
</evidence>
<dbReference type="GO" id="GO:0003677">
    <property type="term" value="F:DNA binding"/>
    <property type="evidence" value="ECO:0007669"/>
    <property type="project" value="UniProtKB-KW"/>
</dbReference>
<evidence type="ECO:0000256" key="3">
    <source>
        <dbReference type="ARBA" id="ARBA00022759"/>
    </source>
</evidence>
<dbReference type="GO" id="GO:0051607">
    <property type="term" value="P:defense response to virus"/>
    <property type="evidence" value="ECO:0007669"/>
    <property type="project" value="UniProtKB-KW"/>
</dbReference>
<keyword evidence="6" id="KW-0051">Antiviral defense</keyword>
<comment type="caution">
    <text evidence="9">The sequence shown here is derived from an EMBL/GenBank/DDBJ whole genome shotgun (WGS) entry which is preliminary data.</text>
</comment>
<evidence type="ECO:0000256" key="6">
    <source>
        <dbReference type="ARBA" id="ARBA00023118"/>
    </source>
</evidence>
<keyword evidence="2" id="KW-0479">Metal-binding</keyword>
<dbReference type="EMBL" id="AUZY01001068">
    <property type="protein sequence ID" value="EQD76396.1"/>
    <property type="molecule type" value="Genomic_DNA"/>
</dbReference>
<dbReference type="GO" id="GO:0016787">
    <property type="term" value="F:hydrolase activity"/>
    <property type="evidence" value="ECO:0007669"/>
    <property type="project" value="UniProtKB-KW"/>
</dbReference>
<dbReference type="Pfam" id="PF01867">
    <property type="entry name" value="Cas_Cas1"/>
    <property type="match status" value="1"/>
</dbReference>
<dbReference type="AlphaFoldDB" id="T1BTX2"/>
<dbReference type="GO" id="GO:0004519">
    <property type="term" value="F:endonuclease activity"/>
    <property type="evidence" value="ECO:0007669"/>
    <property type="project" value="UniProtKB-KW"/>
</dbReference>
<keyword evidence="5" id="KW-0460">Magnesium</keyword>
<keyword evidence="1" id="KW-0540">Nuclease</keyword>